<feature type="signal peptide" evidence="1">
    <location>
        <begin position="1"/>
        <end position="24"/>
    </location>
</feature>
<dbReference type="EMBL" id="JARHTQ010000005">
    <property type="protein sequence ID" value="MDF2256017.1"/>
    <property type="molecule type" value="Genomic_DNA"/>
</dbReference>
<organism evidence="2 3">
    <name type="scientific">Streptantibioticus ferralitis</name>
    <dbReference type="NCBI Taxonomy" id="236510"/>
    <lineage>
        <taxon>Bacteria</taxon>
        <taxon>Bacillati</taxon>
        <taxon>Actinomycetota</taxon>
        <taxon>Actinomycetes</taxon>
        <taxon>Kitasatosporales</taxon>
        <taxon>Streptomycetaceae</taxon>
        <taxon>Streptantibioticus</taxon>
    </lineage>
</organism>
<dbReference type="InterPro" id="IPR003474">
    <property type="entry name" value="Glcn_transporter"/>
</dbReference>
<keyword evidence="3" id="KW-1185">Reference proteome</keyword>
<feature type="chain" id="PRO_5045093507" evidence="1">
    <location>
        <begin position="25"/>
        <end position="76"/>
    </location>
</feature>
<reference evidence="2 3" key="1">
    <citation type="submission" date="2023-03" db="EMBL/GenBank/DDBJ databases">
        <title>Draft genome sequence of type strain Streptomyces ferralitis JCM 14344.</title>
        <authorList>
            <person name="Klaysubun C."/>
            <person name="Duangmal K."/>
        </authorList>
    </citation>
    <scope>NUCLEOTIDE SEQUENCE [LARGE SCALE GENOMIC DNA]</scope>
    <source>
        <strain evidence="2 3">JCM 14344</strain>
    </source>
</reference>
<evidence type="ECO:0000313" key="2">
    <source>
        <dbReference type="EMBL" id="MDF2256017.1"/>
    </source>
</evidence>
<accession>A0ABT5YWP0</accession>
<proteinExistence type="predicted"/>
<name>A0ABT5YWP0_9ACTN</name>
<dbReference type="Pfam" id="PF02447">
    <property type="entry name" value="GntP_permease"/>
    <property type="match status" value="1"/>
</dbReference>
<protein>
    <submittedName>
        <fullName evidence="2">Uncharacterized protein</fullName>
    </submittedName>
</protein>
<evidence type="ECO:0000313" key="3">
    <source>
        <dbReference type="Proteomes" id="UP001220022"/>
    </source>
</evidence>
<evidence type="ECO:0000256" key="1">
    <source>
        <dbReference type="SAM" id="SignalP"/>
    </source>
</evidence>
<dbReference type="RefSeq" id="WP_275811521.1">
    <property type="nucleotide sequence ID" value="NZ_BAAANM010000018.1"/>
</dbReference>
<keyword evidence="1" id="KW-0732">Signal</keyword>
<gene>
    <name evidence="2" type="ORF">P2L57_09850</name>
</gene>
<sequence>MAARHFHIPLLLLAWLVAALRRTAAGSGTVAAVAAAGTIGPLAHGLPPTQTALPALALGSGAAFLGRGDQRSSRWR</sequence>
<comment type="caution">
    <text evidence="2">The sequence shown here is derived from an EMBL/GenBank/DDBJ whole genome shotgun (WGS) entry which is preliminary data.</text>
</comment>
<dbReference type="Proteomes" id="UP001220022">
    <property type="component" value="Unassembled WGS sequence"/>
</dbReference>